<feature type="domain" description="CHAT" evidence="4">
    <location>
        <begin position="655"/>
        <end position="964"/>
    </location>
</feature>
<protein>
    <submittedName>
        <fullName evidence="5">Tetratricopeptide domain-containing protein</fullName>
    </submittedName>
</protein>
<dbReference type="AlphaFoldDB" id="A0A0B8ZD31"/>
<dbReference type="PATRIC" id="fig|48936.3.peg.3378"/>
<evidence type="ECO:0000313" key="5">
    <source>
        <dbReference type="EMBL" id="KHS44146.1"/>
    </source>
</evidence>
<dbReference type="InterPro" id="IPR011990">
    <property type="entry name" value="TPR-like_helical_dom_sf"/>
</dbReference>
<accession>A0A0B8ZD31</accession>
<dbReference type="Proteomes" id="UP000031338">
    <property type="component" value="Unassembled WGS sequence"/>
</dbReference>
<feature type="signal peptide" evidence="3">
    <location>
        <begin position="1"/>
        <end position="27"/>
    </location>
</feature>
<organism evidence="5 6">
    <name type="scientific">Novosphingobium subterraneum</name>
    <dbReference type="NCBI Taxonomy" id="48936"/>
    <lineage>
        <taxon>Bacteria</taxon>
        <taxon>Pseudomonadati</taxon>
        <taxon>Pseudomonadota</taxon>
        <taxon>Alphaproteobacteria</taxon>
        <taxon>Sphingomonadales</taxon>
        <taxon>Sphingomonadaceae</taxon>
        <taxon>Novosphingobium</taxon>
    </lineage>
</organism>
<dbReference type="STRING" id="48936.NJ75_03356"/>
<gene>
    <name evidence="5" type="ORF">NJ75_03356</name>
</gene>
<name>A0A0B8ZD31_9SPHN</name>
<keyword evidence="6" id="KW-1185">Reference proteome</keyword>
<keyword evidence="3" id="KW-0732">Signal</keyword>
<feature type="chain" id="PRO_5002140664" evidence="3">
    <location>
        <begin position="28"/>
        <end position="966"/>
    </location>
</feature>
<evidence type="ECO:0000259" key="4">
    <source>
        <dbReference type="Pfam" id="PF12770"/>
    </source>
</evidence>
<keyword evidence="1" id="KW-0677">Repeat</keyword>
<dbReference type="PANTHER" id="PTHR45641">
    <property type="entry name" value="TETRATRICOPEPTIDE REPEAT PROTEIN (AFU_ORTHOLOGUE AFUA_6G03870)"/>
    <property type="match status" value="1"/>
</dbReference>
<dbReference type="EMBL" id="JRVC01000018">
    <property type="protein sequence ID" value="KHS44146.1"/>
    <property type="molecule type" value="Genomic_DNA"/>
</dbReference>
<evidence type="ECO:0000256" key="2">
    <source>
        <dbReference type="ARBA" id="ARBA00022803"/>
    </source>
</evidence>
<proteinExistence type="predicted"/>
<evidence type="ECO:0000313" key="6">
    <source>
        <dbReference type="Proteomes" id="UP000031338"/>
    </source>
</evidence>
<dbReference type="PANTHER" id="PTHR45641:SF19">
    <property type="entry name" value="NEPHROCYSTIN-3"/>
    <property type="match status" value="1"/>
</dbReference>
<reference evidence="5 6" key="1">
    <citation type="submission" date="2014-10" db="EMBL/GenBank/DDBJ databases">
        <title>Draft genome sequence of Novosphingobium subterraneum DSM 12447.</title>
        <authorList>
            <person name="Gan H.M."/>
            <person name="Gan H.Y."/>
            <person name="Savka M.A."/>
        </authorList>
    </citation>
    <scope>NUCLEOTIDE SEQUENCE [LARGE SCALE GENOMIC DNA]</scope>
    <source>
        <strain evidence="5 6">DSM 12447</strain>
    </source>
</reference>
<dbReference type="Pfam" id="PF12770">
    <property type="entry name" value="CHAT"/>
    <property type="match status" value="1"/>
</dbReference>
<evidence type="ECO:0000256" key="3">
    <source>
        <dbReference type="SAM" id="SignalP"/>
    </source>
</evidence>
<dbReference type="InterPro" id="IPR024983">
    <property type="entry name" value="CHAT_dom"/>
</dbReference>
<sequence length="966" mass="100040">MRASRMRRAALAAVSGLACLGQVPSHAAAKSPAPLAALDKALSAAINRENANPNQANFDASLKAAEAVIAAAEGLPMGPDTSPYLARALVSRSSYAREAGEIDKSLADAERAREVILPYRDLAPDAYVQSIALAGDVAIRRALFQQAADRLGEGAGYLAQRRGKGPSSAALDMSESNIGYTLAIAYMQLGQYDASVKAQEASLAARVRAVGEFHPATISARYNLALRLSRAGRLEEAEAMARLAAEQVKQHVPQTDLGHVRAVETLALVLAGGGKRSEAVEVARHALDIRVATTGTGDVNFAAGLTSLGGLLADLGRYDEAVSVLSGATSTQDKLGALAAPTDRLRTLTFLGHAQLGQGKMADARQSLDAAYAIWEKTRAAGTAETLLPSVALARLDSGDEAGAVAAATAHLAVASSPRAPVLGKAQSCAIGALLGIAAAECGGSPGYALVRAVTDRLDASADGELVLADRLSLELAMRLALRNGDVQLAADASQVLVGSKVARATRLAAARAGTSDPGLAARIRTLQDAEMAYRRANSVYLLLLGNGGDVQSARTARDVALATLEQERAGIASSYPAWAALTARQGVPLADIRSTLAKDEAVLAVVPALTSAFVLLVSPDRAVVQRMQPSRASFASSAARLRRALDQRSFDAASSHELYRAIFAGIAPDLRRTGALRIVAGGDAAAIPFATLLERPVDRIGRKAPFLVMRYALSAGASLQARTAQPRRALAASAMLALGAPTPFGTSMADAQAARKGPLLASAVFRGGQADAQSLASLPALRSAEVEAVSRSVGKATVLTGDQASEEQLAKTRLDQYGVLLFATHALVAGEMEGVTEPALVLARPERGSSSDGVLTASEIGALRLDADWVILSACNTAAGDGEAAPAYSGLAQAFRYAGARTLMLSHWPVRDDAAAVLAATVLKEAAKGRKPAQALRTAMLRAMADPDLPDAANPHVWAPFVVFE</sequence>
<dbReference type="SUPFAM" id="SSF48452">
    <property type="entry name" value="TPR-like"/>
    <property type="match status" value="2"/>
</dbReference>
<keyword evidence="2" id="KW-0802">TPR repeat</keyword>
<dbReference type="Gene3D" id="1.25.40.10">
    <property type="entry name" value="Tetratricopeptide repeat domain"/>
    <property type="match status" value="1"/>
</dbReference>
<evidence type="ECO:0000256" key="1">
    <source>
        <dbReference type="ARBA" id="ARBA00022737"/>
    </source>
</evidence>
<dbReference type="PROSITE" id="PS51257">
    <property type="entry name" value="PROKAR_LIPOPROTEIN"/>
    <property type="match status" value="1"/>
</dbReference>
<comment type="caution">
    <text evidence="5">The sequence shown here is derived from an EMBL/GenBank/DDBJ whole genome shotgun (WGS) entry which is preliminary data.</text>
</comment>
<dbReference type="Pfam" id="PF13424">
    <property type="entry name" value="TPR_12"/>
    <property type="match status" value="1"/>
</dbReference>